<name>A0AC61SA53_9EURY</name>
<proteinExistence type="predicted"/>
<sequence length="70" mass="7758">MTFDEKSIEVWYDMMVEDDQIKRPAVSVEGIENGNMVIVIGELKSGTGTAPSTTFWASNMNKTLPRVGFS</sequence>
<comment type="caution">
    <text evidence="1">The sequence shown here is derived from an EMBL/GenBank/DDBJ whole genome shotgun (WGS) entry which is preliminary data.</text>
</comment>
<dbReference type="EMBL" id="QYBA01000167">
    <property type="protein sequence ID" value="TKY91585.1"/>
    <property type="molecule type" value="Genomic_DNA"/>
</dbReference>
<evidence type="ECO:0000313" key="2">
    <source>
        <dbReference type="Proteomes" id="UP000315423"/>
    </source>
</evidence>
<organism evidence="1 2">
    <name type="scientific">Candidatus Methanomarinus sp</name>
    <dbReference type="NCBI Taxonomy" id="3386244"/>
    <lineage>
        <taxon>Archaea</taxon>
        <taxon>Methanobacteriati</taxon>
        <taxon>Methanobacteriota</taxon>
        <taxon>Stenosarchaea group</taxon>
        <taxon>Methanomicrobia</taxon>
        <taxon>Methanosarcinales</taxon>
        <taxon>ANME-2 cluster</taxon>
        <taxon>Candidatus Methanocomedenaceae</taxon>
        <taxon>Candidatus Methanomarinus</taxon>
    </lineage>
</organism>
<protein>
    <submittedName>
        <fullName evidence="1">Uncharacterized protein</fullName>
    </submittedName>
</protein>
<gene>
    <name evidence="1" type="ORF">C5S46_05050</name>
</gene>
<evidence type="ECO:0000313" key="1">
    <source>
        <dbReference type="EMBL" id="TKY91585.1"/>
    </source>
</evidence>
<accession>A0AC61SA53</accession>
<reference evidence="1" key="1">
    <citation type="submission" date="2018-09" db="EMBL/GenBank/DDBJ databases">
        <title>A genomic encyclopedia of anaerobic methanotrophic archaea.</title>
        <authorList>
            <person name="Skennerton C.T."/>
            <person name="Chadwick G.L."/>
            <person name="Laso-Perez R."/>
            <person name="Leu A.O."/>
            <person name="Speth D.R."/>
            <person name="Yu H."/>
            <person name="Morgan-Lang C."/>
            <person name="Hatzenpichler R."/>
            <person name="Goudeau D."/>
            <person name="Malmstrom R."/>
            <person name="Woyke T."/>
            <person name="Hallam S."/>
            <person name="Tyson G.W."/>
            <person name="Wegener G."/>
            <person name="Boetius A."/>
            <person name="Orphan V.J."/>
        </authorList>
    </citation>
    <scope>NUCLEOTIDE SEQUENCE</scope>
    <source>
        <strain evidence="1">CONS3730D10UFb2</strain>
    </source>
</reference>
<dbReference type="Proteomes" id="UP000315423">
    <property type="component" value="Unassembled WGS sequence"/>
</dbReference>